<sequence>MHHLTLALLLSVLLVAVVDISQARNEEEIQWNSIKAVRFNREEARGPMDYARGSSGFKTFHRRNPLRRRYRQRVRARGQLLDGDGPIPPRTWGRKHYP</sequence>
<dbReference type="AlphaFoldDB" id="A0AA36DMW6"/>
<evidence type="ECO:0000313" key="3">
    <source>
        <dbReference type="EMBL" id="CAJ0590146.1"/>
    </source>
</evidence>
<keyword evidence="4" id="KW-1185">Reference proteome</keyword>
<accession>A0AA36DMW6</accession>
<reference evidence="3" key="1">
    <citation type="submission" date="2023-07" db="EMBL/GenBank/DDBJ databases">
        <authorList>
            <consortium name="CYATHOMIX"/>
        </authorList>
    </citation>
    <scope>NUCLEOTIDE SEQUENCE</scope>
    <source>
        <strain evidence="3">N/A</strain>
    </source>
</reference>
<keyword evidence="2" id="KW-0732">Signal</keyword>
<feature type="chain" id="PRO_5041459061" evidence="2">
    <location>
        <begin position="24"/>
        <end position="98"/>
    </location>
</feature>
<dbReference type="EMBL" id="CATQJL010000001">
    <property type="protein sequence ID" value="CAJ0590146.1"/>
    <property type="molecule type" value="Genomic_DNA"/>
</dbReference>
<evidence type="ECO:0000256" key="2">
    <source>
        <dbReference type="SAM" id="SignalP"/>
    </source>
</evidence>
<organism evidence="3 4">
    <name type="scientific">Cylicocyclus nassatus</name>
    <name type="common">Nematode worm</name>
    <dbReference type="NCBI Taxonomy" id="53992"/>
    <lineage>
        <taxon>Eukaryota</taxon>
        <taxon>Metazoa</taxon>
        <taxon>Ecdysozoa</taxon>
        <taxon>Nematoda</taxon>
        <taxon>Chromadorea</taxon>
        <taxon>Rhabditida</taxon>
        <taxon>Rhabditina</taxon>
        <taxon>Rhabditomorpha</taxon>
        <taxon>Strongyloidea</taxon>
        <taxon>Strongylidae</taxon>
        <taxon>Cylicocyclus</taxon>
    </lineage>
</organism>
<protein>
    <submittedName>
        <fullName evidence="3">Uncharacterized protein</fullName>
    </submittedName>
</protein>
<evidence type="ECO:0000313" key="4">
    <source>
        <dbReference type="Proteomes" id="UP001176961"/>
    </source>
</evidence>
<feature type="signal peptide" evidence="2">
    <location>
        <begin position="1"/>
        <end position="23"/>
    </location>
</feature>
<gene>
    <name evidence="3" type="ORF">CYNAS_LOCUS2129</name>
</gene>
<evidence type="ECO:0000256" key="1">
    <source>
        <dbReference type="SAM" id="MobiDB-lite"/>
    </source>
</evidence>
<name>A0AA36DMW6_CYLNA</name>
<dbReference type="Proteomes" id="UP001176961">
    <property type="component" value="Unassembled WGS sequence"/>
</dbReference>
<comment type="caution">
    <text evidence="3">The sequence shown here is derived from an EMBL/GenBank/DDBJ whole genome shotgun (WGS) entry which is preliminary data.</text>
</comment>
<proteinExistence type="predicted"/>
<feature type="region of interest" description="Disordered" evidence="1">
    <location>
        <begin position="78"/>
        <end position="98"/>
    </location>
</feature>